<accession>A0A453FY78</accession>
<reference evidence="1" key="3">
    <citation type="journal article" date="2017" name="Nature">
        <title>Genome sequence of the progenitor of the wheat D genome Aegilops tauschii.</title>
        <authorList>
            <person name="Luo M.C."/>
            <person name="Gu Y.Q."/>
            <person name="Puiu D."/>
            <person name="Wang H."/>
            <person name="Twardziok S.O."/>
            <person name="Deal K.R."/>
            <person name="Huo N."/>
            <person name="Zhu T."/>
            <person name="Wang L."/>
            <person name="Wang Y."/>
            <person name="McGuire P.E."/>
            <person name="Liu S."/>
            <person name="Long H."/>
            <person name="Ramasamy R.K."/>
            <person name="Rodriguez J.C."/>
            <person name="Van S.L."/>
            <person name="Yuan L."/>
            <person name="Wang Z."/>
            <person name="Xia Z."/>
            <person name="Xiao L."/>
            <person name="Anderson O.D."/>
            <person name="Ouyang S."/>
            <person name="Liang Y."/>
            <person name="Zimin A.V."/>
            <person name="Pertea G."/>
            <person name="Qi P."/>
            <person name="Bennetzen J.L."/>
            <person name="Dai X."/>
            <person name="Dawson M.W."/>
            <person name="Muller H.G."/>
            <person name="Kugler K."/>
            <person name="Rivarola-Duarte L."/>
            <person name="Spannagl M."/>
            <person name="Mayer K.F.X."/>
            <person name="Lu F.H."/>
            <person name="Bevan M.W."/>
            <person name="Leroy P."/>
            <person name="Li P."/>
            <person name="You F.M."/>
            <person name="Sun Q."/>
            <person name="Liu Z."/>
            <person name="Lyons E."/>
            <person name="Wicker T."/>
            <person name="Salzberg S.L."/>
            <person name="Devos K.M."/>
            <person name="Dvorak J."/>
        </authorList>
    </citation>
    <scope>NUCLEOTIDE SEQUENCE [LARGE SCALE GENOMIC DNA]</scope>
    <source>
        <strain evidence="1">cv. AL8/78</strain>
    </source>
</reference>
<evidence type="ECO:0000313" key="2">
    <source>
        <dbReference type="Proteomes" id="UP000015105"/>
    </source>
</evidence>
<name>A0A453FY78_AEGTS</name>
<reference evidence="1" key="4">
    <citation type="submission" date="2019-03" db="UniProtKB">
        <authorList>
            <consortium name="EnsemblPlants"/>
        </authorList>
    </citation>
    <scope>IDENTIFICATION</scope>
</reference>
<reference evidence="2" key="1">
    <citation type="journal article" date="2014" name="Science">
        <title>Ancient hybridizations among the ancestral genomes of bread wheat.</title>
        <authorList>
            <consortium name="International Wheat Genome Sequencing Consortium,"/>
            <person name="Marcussen T."/>
            <person name="Sandve S.R."/>
            <person name="Heier L."/>
            <person name="Spannagl M."/>
            <person name="Pfeifer M."/>
            <person name="Jakobsen K.S."/>
            <person name="Wulff B.B."/>
            <person name="Steuernagel B."/>
            <person name="Mayer K.F."/>
            <person name="Olsen O.A."/>
        </authorList>
    </citation>
    <scope>NUCLEOTIDE SEQUENCE [LARGE SCALE GENOMIC DNA]</scope>
    <source>
        <strain evidence="2">cv. AL8/78</strain>
    </source>
</reference>
<dbReference type="AlphaFoldDB" id="A0A453FY78"/>
<reference evidence="1" key="5">
    <citation type="journal article" date="2021" name="G3 (Bethesda)">
        <title>Aegilops tauschii genome assembly Aet v5.0 features greater sequence contiguity and improved annotation.</title>
        <authorList>
            <person name="Wang L."/>
            <person name="Zhu T."/>
            <person name="Rodriguez J.C."/>
            <person name="Deal K.R."/>
            <person name="Dubcovsky J."/>
            <person name="McGuire P.E."/>
            <person name="Lux T."/>
            <person name="Spannagl M."/>
            <person name="Mayer K.F.X."/>
            <person name="Baldrich P."/>
            <person name="Meyers B.C."/>
            <person name="Huo N."/>
            <person name="Gu Y.Q."/>
            <person name="Zhou H."/>
            <person name="Devos K.M."/>
            <person name="Bennetzen J.L."/>
            <person name="Unver T."/>
            <person name="Budak H."/>
            <person name="Gulick P.J."/>
            <person name="Galiba G."/>
            <person name="Kalapos B."/>
            <person name="Nelson D.R."/>
            <person name="Li P."/>
            <person name="You F.M."/>
            <person name="Luo M.C."/>
            <person name="Dvorak J."/>
        </authorList>
    </citation>
    <scope>NUCLEOTIDE SEQUENCE [LARGE SCALE GENOMIC DNA]</scope>
    <source>
        <strain evidence="1">cv. AL8/78</strain>
    </source>
</reference>
<dbReference type="Proteomes" id="UP000015105">
    <property type="component" value="Chromosome 3D"/>
</dbReference>
<dbReference type="EnsemblPlants" id="AET3Gv20823500.3">
    <property type="protein sequence ID" value="AET3Gv20823500.3"/>
    <property type="gene ID" value="AET3Gv20823500"/>
</dbReference>
<protein>
    <submittedName>
        <fullName evidence="1">Uncharacterized protein</fullName>
    </submittedName>
</protein>
<sequence length="121" mass="13952">MGHILNQNNVASWWFLLPVNSIMFRLVWHYVIPSCPSFLLFWQKPFHVSVLTLLCLNSATTKLCEGNYFPLECKYDLCELVKFTYGAGRLKVSMLQRICSALGKMHVQCAPLCLEMPHMQP</sequence>
<organism evidence="1 2">
    <name type="scientific">Aegilops tauschii subsp. strangulata</name>
    <name type="common">Goatgrass</name>
    <dbReference type="NCBI Taxonomy" id="200361"/>
    <lineage>
        <taxon>Eukaryota</taxon>
        <taxon>Viridiplantae</taxon>
        <taxon>Streptophyta</taxon>
        <taxon>Embryophyta</taxon>
        <taxon>Tracheophyta</taxon>
        <taxon>Spermatophyta</taxon>
        <taxon>Magnoliopsida</taxon>
        <taxon>Liliopsida</taxon>
        <taxon>Poales</taxon>
        <taxon>Poaceae</taxon>
        <taxon>BOP clade</taxon>
        <taxon>Pooideae</taxon>
        <taxon>Triticodae</taxon>
        <taxon>Triticeae</taxon>
        <taxon>Triticinae</taxon>
        <taxon>Aegilops</taxon>
    </lineage>
</organism>
<reference evidence="2" key="2">
    <citation type="journal article" date="2017" name="Nat. Plants">
        <title>The Aegilops tauschii genome reveals multiple impacts of transposons.</title>
        <authorList>
            <person name="Zhao G."/>
            <person name="Zou C."/>
            <person name="Li K."/>
            <person name="Wang K."/>
            <person name="Li T."/>
            <person name="Gao L."/>
            <person name="Zhang X."/>
            <person name="Wang H."/>
            <person name="Yang Z."/>
            <person name="Liu X."/>
            <person name="Jiang W."/>
            <person name="Mao L."/>
            <person name="Kong X."/>
            <person name="Jiao Y."/>
            <person name="Jia J."/>
        </authorList>
    </citation>
    <scope>NUCLEOTIDE SEQUENCE [LARGE SCALE GENOMIC DNA]</scope>
    <source>
        <strain evidence="2">cv. AL8/78</strain>
    </source>
</reference>
<dbReference type="Gramene" id="AET3Gv20823500.3">
    <property type="protein sequence ID" value="AET3Gv20823500.3"/>
    <property type="gene ID" value="AET3Gv20823500"/>
</dbReference>
<evidence type="ECO:0000313" key="1">
    <source>
        <dbReference type="EnsemblPlants" id="AET3Gv20823500.3"/>
    </source>
</evidence>
<proteinExistence type="predicted"/>
<keyword evidence="2" id="KW-1185">Reference proteome</keyword>